<proteinExistence type="predicted"/>
<sequence>MNAWNEVAETIAAAPYPVRALTPDPVRAEAALAAFGITTRSWLGAVVANTGGLLVDHGWLRVLGSGADGLPDVTAEADPGRRGVVVAYDVLGGVFDWRPADAGRPPTVHYYAPDTLDWQDLEQGYTDWLYAVLAGSLTAFYETLRWPGWEAEVGALAPDRGLTVWPPPSTVEGADLSLVSRAPAPLLQVVAFNQ</sequence>
<dbReference type="EMBL" id="PVMZ01000023">
    <property type="protein sequence ID" value="PRX14790.1"/>
    <property type="molecule type" value="Genomic_DNA"/>
</dbReference>
<evidence type="ECO:0000313" key="1">
    <source>
        <dbReference type="EMBL" id="PRX14790.1"/>
    </source>
</evidence>
<dbReference type="RefSeq" id="WP_239166762.1">
    <property type="nucleotide sequence ID" value="NZ_BOMO01000138.1"/>
</dbReference>
<dbReference type="Proteomes" id="UP000239415">
    <property type="component" value="Unassembled WGS sequence"/>
</dbReference>
<gene>
    <name evidence="1" type="ORF">CLV67_123176</name>
</gene>
<name>A0A2T0JZ15_9ACTN</name>
<keyword evidence="2" id="KW-1185">Reference proteome</keyword>
<dbReference type="InterPro" id="IPR021239">
    <property type="entry name" value="DUF2625"/>
</dbReference>
<dbReference type="Pfam" id="PF10946">
    <property type="entry name" value="DUF2625"/>
    <property type="match status" value="1"/>
</dbReference>
<comment type="caution">
    <text evidence="1">The sequence shown here is derived from an EMBL/GenBank/DDBJ whole genome shotgun (WGS) entry which is preliminary data.</text>
</comment>
<accession>A0A2T0JZ15</accession>
<organism evidence="1 2">
    <name type="scientific">Actinoplanes italicus</name>
    <dbReference type="NCBI Taxonomy" id="113567"/>
    <lineage>
        <taxon>Bacteria</taxon>
        <taxon>Bacillati</taxon>
        <taxon>Actinomycetota</taxon>
        <taxon>Actinomycetes</taxon>
        <taxon>Micromonosporales</taxon>
        <taxon>Micromonosporaceae</taxon>
        <taxon>Actinoplanes</taxon>
    </lineage>
</organism>
<dbReference type="AlphaFoldDB" id="A0A2T0JZ15"/>
<evidence type="ECO:0000313" key="2">
    <source>
        <dbReference type="Proteomes" id="UP000239415"/>
    </source>
</evidence>
<protein>
    <submittedName>
        <fullName evidence="1">Uncharacterized protein DUF2625</fullName>
    </submittedName>
</protein>
<reference evidence="1 2" key="1">
    <citation type="submission" date="2018-03" db="EMBL/GenBank/DDBJ databases">
        <title>Genomic Encyclopedia of Archaeal and Bacterial Type Strains, Phase II (KMG-II): from individual species to whole genera.</title>
        <authorList>
            <person name="Goeker M."/>
        </authorList>
    </citation>
    <scope>NUCLEOTIDE SEQUENCE [LARGE SCALE GENOMIC DNA]</scope>
    <source>
        <strain evidence="1 2">DSM 43146</strain>
    </source>
</reference>